<feature type="transmembrane region" description="Helical" evidence="2">
    <location>
        <begin position="44"/>
        <end position="61"/>
    </location>
</feature>
<keyword evidence="2" id="KW-1133">Transmembrane helix</keyword>
<feature type="transmembrane region" description="Helical" evidence="2">
    <location>
        <begin position="218"/>
        <end position="241"/>
    </location>
</feature>
<dbReference type="EMBL" id="CAJNOJ010000006">
    <property type="protein sequence ID" value="CAF0757189.1"/>
    <property type="molecule type" value="Genomic_DNA"/>
</dbReference>
<dbReference type="InterPro" id="IPR016833">
    <property type="entry name" value="Put_Na-Bile_cotransptr"/>
</dbReference>
<dbReference type="Pfam" id="PF13593">
    <property type="entry name" value="SBF_like"/>
    <property type="match status" value="2"/>
</dbReference>
<proteinExistence type="inferred from homology"/>
<comment type="caution">
    <text evidence="3">The sequence shown here is derived from an EMBL/GenBank/DDBJ whole genome shotgun (WGS) entry which is preliminary data.</text>
</comment>
<protein>
    <recommendedName>
        <fullName evidence="5">Sodium/bile acid cotransporter</fullName>
    </recommendedName>
</protein>
<evidence type="ECO:0000313" key="3">
    <source>
        <dbReference type="EMBL" id="CAF0757189.1"/>
    </source>
</evidence>
<evidence type="ECO:0008006" key="5">
    <source>
        <dbReference type="Google" id="ProtNLM"/>
    </source>
</evidence>
<feature type="transmembrane region" description="Helical" evidence="2">
    <location>
        <begin position="153"/>
        <end position="177"/>
    </location>
</feature>
<evidence type="ECO:0000313" key="4">
    <source>
        <dbReference type="Proteomes" id="UP000663852"/>
    </source>
</evidence>
<accession>A0A813PLN1</accession>
<dbReference type="AlphaFoldDB" id="A0A813PLN1"/>
<feature type="transmembrane region" description="Helical" evidence="2">
    <location>
        <begin position="81"/>
        <end position="101"/>
    </location>
</feature>
<sequence length="323" mass="37057">MFVLNRKAHLSKYWFLYGIFLSILLAFIYPELGSKEGPLKPDSTIKFLGTMIIFLLNGCSIRSEELYQTMLQYRIHLSIQVFSFCICPILFLILSTIYRLLTYQYQLAMGIKALGTLPSPVSTAAFVVRAIGNRYVKFNDWQLIRHSAHACSSLYHGSLGGTLTIPIAIGQFLRIYFPLVVNRTIPYSNTINNWILLINIYTTFCQTFKQSGSMSLTFVNLLILLLTIFSIQIFLTGLLFFACRRLHIRPSDTIAIVFCGSQKSLTTGMPILQTIFPENTSITIPLLIYHPMQIILGNYLTPVFQRWLKDAKYEWHHKIRGRV</sequence>
<dbReference type="InterPro" id="IPR038770">
    <property type="entry name" value="Na+/solute_symporter_sf"/>
</dbReference>
<dbReference type="PANTHER" id="PTHR18640:SF5">
    <property type="entry name" value="SODIUM_BILE ACID COTRANSPORTER 7"/>
    <property type="match status" value="1"/>
</dbReference>
<gene>
    <name evidence="3" type="ORF">EDS130_LOCUS2611</name>
</gene>
<dbReference type="Proteomes" id="UP000663852">
    <property type="component" value="Unassembled WGS sequence"/>
</dbReference>
<keyword evidence="2" id="KW-0472">Membrane</keyword>
<evidence type="ECO:0000256" key="2">
    <source>
        <dbReference type="SAM" id="Phobius"/>
    </source>
</evidence>
<comment type="similarity">
    <text evidence="1">Belongs to the bile acid:sodium symporter (BASS) (TC 2.A.28) family.</text>
</comment>
<keyword evidence="2" id="KW-0812">Transmembrane</keyword>
<feature type="transmembrane region" description="Helical" evidence="2">
    <location>
        <begin position="113"/>
        <end position="132"/>
    </location>
</feature>
<evidence type="ECO:0000256" key="1">
    <source>
        <dbReference type="ARBA" id="ARBA00006528"/>
    </source>
</evidence>
<organism evidence="3 4">
    <name type="scientific">Adineta ricciae</name>
    <name type="common">Rotifer</name>
    <dbReference type="NCBI Taxonomy" id="249248"/>
    <lineage>
        <taxon>Eukaryota</taxon>
        <taxon>Metazoa</taxon>
        <taxon>Spiralia</taxon>
        <taxon>Gnathifera</taxon>
        <taxon>Rotifera</taxon>
        <taxon>Eurotatoria</taxon>
        <taxon>Bdelloidea</taxon>
        <taxon>Adinetida</taxon>
        <taxon>Adinetidae</taxon>
        <taxon>Adineta</taxon>
    </lineage>
</organism>
<name>A0A813PLN1_ADIRI</name>
<dbReference type="PANTHER" id="PTHR18640">
    <property type="entry name" value="SOLUTE CARRIER FAMILY 10 MEMBER 7"/>
    <property type="match status" value="1"/>
</dbReference>
<dbReference type="Gene3D" id="1.20.1530.20">
    <property type="match status" value="2"/>
</dbReference>
<dbReference type="GO" id="GO:0005886">
    <property type="term" value="C:plasma membrane"/>
    <property type="evidence" value="ECO:0007669"/>
    <property type="project" value="TreeGrafter"/>
</dbReference>
<feature type="transmembrane region" description="Helical" evidence="2">
    <location>
        <begin position="12"/>
        <end position="32"/>
    </location>
</feature>
<reference evidence="3" key="1">
    <citation type="submission" date="2021-02" db="EMBL/GenBank/DDBJ databases">
        <authorList>
            <person name="Nowell W R."/>
        </authorList>
    </citation>
    <scope>NUCLEOTIDE SEQUENCE</scope>
</reference>
<dbReference type="OrthoDB" id="188035at2759"/>